<name>A0A1G2CE70_9BACT</name>
<evidence type="ECO:0000256" key="6">
    <source>
        <dbReference type="ARBA" id="ARBA00061004"/>
    </source>
</evidence>
<comment type="similarity">
    <text evidence="6 8">Belongs to the DnaJ family.</text>
</comment>
<dbReference type="GO" id="GO:0009408">
    <property type="term" value="P:response to heat"/>
    <property type="evidence" value="ECO:0007669"/>
    <property type="project" value="InterPro"/>
</dbReference>
<feature type="repeat" description="CXXCXGXG motif" evidence="8">
    <location>
        <begin position="183"/>
        <end position="190"/>
    </location>
</feature>
<dbReference type="SMART" id="SM00271">
    <property type="entry name" value="DnaJ"/>
    <property type="match status" value="1"/>
</dbReference>
<dbReference type="Pfam" id="PF01556">
    <property type="entry name" value="DnaJ_C"/>
    <property type="match status" value="1"/>
</dbReference>
<evidence type="ECO:0000256" key="8">
    <source>
        <dbReference type="HAMAP-Rule" id="MF_01152"/>
    </source>
</evidence>
<dbReference type="InterPro" id="IPR036410">
    <property type="entry name" value="HSP_DnaJ_Cys-rich_dom_sf"/>
</dbReference>
<keyword evidence="8" id="KW-0346">Stress response</keyword>
<comment type="subunit">
    <text evidence="8">Homodimer.</text>
</comment>
<dbReference type="AlphaFoldDB" id="A0A1G2CE70"/>
<dbReference type="InterPro" id="IPR012724">
    <property type="entry name" value="DnaJ"/>
</dbReference>
<feature type="repeat" description="CXXCXGXG motif" evidence="8">
    <location>
        <begin position="157"/>
        <end position="164"/>
    </location>
</feature>
<dbReference type="PANTHER" id="PTHR43096">
    <property type="entry name" value="DNAJ HOMOLOG 1, MITOCHONDRIAL-RELATED"/>
    <property type="match status" value="1"/>
</dbReference>
<dbReference type="SUPFAM" id="SSF49493">
    <property type="entry name" value="HSP40/DnaJ peptide-binding domain"/>
    <property type="match status" value="2"/>
</dbReference>
<sequence length="350" mass="38582">MPKDYYNILGVPRSAGEEEIKKAYRRLAHQYHPDRPTGNEGKFKEINEAYQILSNREKRTAYDRFGAVPEGGIPGGFGGFEANFGDLGDLGEIFESFFGGRERRRTYHRGADLEYALEVTLEEAFRGGRREISYAAPVRCDACDGLGHDARAGTEKCATCAGRGEIREAKRTFFGNFSQVRMCEKCHGTGEVPKRICAACAGGGRIRGTRRVALSIHPGVEDGQVLKVSGQGEAGERGAGDGDLYVRIRVKPHSVFRRVHADLWVTKRVSAIDLLLGTPLEITAIDGDVLRAEVPAGARIKEPVRLKGRGMPHFGRSGRGDMVLELDVELPKKLSVKARKLLEELRNELS</sequence>
<evidence type="ECO:0000259" key="10">
    <source>
        <dbReference type="PROSITE" id="PS50076"/>
    </source>
</evidence>
<dbReference type="PROSITE" id="PS00636">
    <property type="entry name" value="DNAJ_1"/>
    <property type="match status" value="1"/>
</dbReference>
<evidence type="ECO:0000256" key="1">
    <source>
        <dbReference type="ARBA" id="ARBA00022723"/>
    </source>
</evidence>
<feature type="binding site" evidence="8">
    <location>
        <position position="197"/>
    </location>
    <ligand>
        <name>Zn(2+)</name>
        <dbReference type="ChEBI" id="CHEBI:29105"/>
        <label>1</label>
    </ligand>
</feature>
<dbReference type="GO" id="GO:0005524">
    <property type="term" value="F:ATP binding"/>
    <property type="evidence" value="ECO:0007669"/>
    <property type="project" value="InterPro"/>
</dbReference>
<dbReference type="SUPFAM" id="SSF46565">
    <property type="entry name" value="Chaperone J-domain"/>
    <property type="match status" value="1"/>
</dbReference>
<feature type="binding site" evidence="8">
    <location>
        <position position="186"/>
    </location>
    <ligand>
        <name>Zn(2+)</name>
        <dbReference type="ChEBI" id="CHEBI:29105"/>
        <label>2</label>
    </ligand>
</feature>
<dbReference type="PROSITE" id="PS51188">
    <property type="entry name" value="ZF_CR"/>
    <property type="match status" value="1"/>
</dbReference>
<keyword evidence="8" id="KW-0235">DNA replication</keyword>
<dbReference type="CDD" id="cd10747">
    <property type="entry name" value="DnaJ_C"/>
    <property type="match status" value="1"/>
</dbReference>
<dbReference type="Pfam" id="PF00684">
    <property type="entry name" value="DnaJ_CXXCXGXG"/>
    <property type="match status" value="1"/>
</dbReference>
<comment type="cofactor">
    <cofactor evidence="8">
        <name>Zn(2+)</name>
        <dbReference type="ChEBI" id="CHEBI:29105"/>
    </cofactor>
    <text evidence="8">Binds 2 Zn(2+) ions per monomer.</text>
</comment>
<proteinExistence type="inferred from homology"/>
<reference evidence="12 13" key="1">
    <citation type="journal article" date="2016" name="Nat. Commun.">
        <title>Thousands of microbial genomes shed light on interconnected biogeochemical processes in an aquifer system.</title>
        <authorList>
            <person name="Anantharaman K."/>
            <person name="Brown C.T."/>
            <person name="Hug L.A."/>
            <person name="Sharon I."/>
            <person name="Castelle C.J."/>
            <person name="Probst A.J."/>
            <person name="Thomas B.C."/>
            <person name="Singh A."/>
            <person name="Wilkins M.J."/>
            <person name="Karaoz U."/>
            <person name="Brodie E.L."/>
            <person name="Williams K.H."/>
            <person name="Hubbard S.S."/>
            <person name="Banfield J.F."/>
        </authorList>
    </citation>
    <scope>NUCLEOTIDE SEQUENCE [LARGE SCALE GENOMIC DNA]</scope>
</reference>
<dbReference type="PROSITE" id="PS50076">
    <property type="entry name" value="DNAJ_2"/>
    <property type="match status" value="1"/>
</dbReference>
<dbReference type="FunFam" id="2.10.230.10:FF:000002">
    <property type="entry name" value="Molecular chaperone DnaJ"/>
    <property type="match status" value="1"/>
</dbReference>
<dbReference type="Gene3D" id="2.10.230.10">
    <property type="entry name" value="Heat shock protein DnaJ, cysteine-rich domain"/>
    <property type="match status" value="1"/>
</dbReference>
<dbReference type="Pfam" id="PF00226">
    <property type="entry name" value="DnaJ"/>
    <property type="match status" value="1"/>
</dbReference>
<feature type="binding site" evidence="8">
    <location>
        <position position="160"/>
    </location>
    <ligand>
        <name>Zn(2+)</name>
        <dbReference type="ChEBI" id="CHEBI:29105"/>
        <label>2</label>
    </ligand>
</feature>
<dbReference type="GO" id="GO:0051082">
    <property type="term" value="F:unfolded protein binding"/>
    <property type="evidence" value="ECO:0007669"/>
    <property type="project" value="UniProtKB-UniRule"/>
</dbReference>
<feature type="repeat" description="CXXCXGXG motif" evidence="8">
    <location>
        <begin position="197"/>
        <end position="204"/>
    </location>
</feature>
<dbReference type="InterPro" id="IPR008971">
    <property type="entry name" value="HSP40/DnaJ_pept-bd"/>
</dbReference>
<protein>
    <recommendedName>
        <fullName evidence="7 8">Chaperone protein DnaJ</fullName>
    </recommendedName>
</protein>
<feature type="binding site" evidence="8">
    <location>
        <position position="157"/>
    </location>
    <ligand>
        <name>Zn(2+)</name>
        <dbReference type="ChEBI" id="CHEBI:29105"/>
        <label>2</label>
    </ligand>
</feature>
<evidence type="ECO:0000256" key="3">
    <source>
        <dbReference type="ARBA" id="ARBA00022771"/>
    </source>
</evidence>
<dbReference type="Proteomes" id="UP000178796">
    <property type="component" value="Unassembled WGS sequence"/>
</dbReference>
<comment type="domain">
    <text evidence="8">The J domain is necessary and sufficient to stimulate DnaK ATPase activity. Zinc center 1 plays an important role in the autonomous, DnaK-independent chaperone activity of DnaJ. Zinc center 2 is essential for interaction with DnaK and for DnaJ activity.</text>
</comment>
<keyword evidence="4 8" id="KW-0862">Zinc</keyword>
<dbReference type="InterPro" id="IPR018253">
    <property type="entry name" value="DnaJ_domain_CS"/>
</dbReference>
<dbReference type="GO" id="GO:0006260">
    <property type="term" value="P:DNA replication"/>
    <property type="evidence" value="ECO:0007669"/>
    <property type="project" value="UniProtKB-KW"/>
</dbReference>
<dbReference type="Gene3D" id="1.10.287.110">
    <property type="entry name" value="DnaJ domain"/>
    <property type="match status" value="1"/>
</dbReference>
<gene>
    <name evidence="8" type="primary">dnaJ</name>
    <name evidence="12" type="ORF">A3E09_00195</name>
</gene>
<dbReference type="PANTHER" id="PTHR43096:SF10">
    <property type="entry name" value="CHAPERONE PROTEIN DNAJ A6, CHLOROPLASTIC"/>
    <property type="match status" value="1"/>
</dbReference>
<feature type="repeat" description="CXXCXGXG motif" evidence="8">
    <location>
        <begin position="140"/>
        <end position="147"/>
    </location>
</feature>
<evidence type="ECO:0000256" key="9">
    <source>
        <dbReference type="PROSITE-ProRule" id="PRU00546"/>
    </source>
</evidence>
<dbReference type="GO" id="GO:0008270">
    <property type="term" value="F:zinc ion binding"/>
    <property type="evidence" value="ECO:0007669"/>
    <property type="project" value="UniProtKB-UniRule"/>
</dbReference>
<evidence type="ECO:0000313" key="12">
    <source>
        <dbReference type="EMBL" id="OGY99674.1"/>
    </source>
</evidence>
<feature type="binding site" evidence="8">
    <location>
        <position position="140"/>
    </location>
    <ligand>
        <name>Zn(2+)</name>
        <dbReference type="ChEBI" id="CHEBI:29105"/>
        <label>1</label>
    </ligand>
</feature>
<evidence type="ECO:0000259" key="11">
    <source>
        <dbReference type="PROSITE" id="PS51188"/>
    </source>
</evidence>
<comment type="subcellular location">
    <subcellularLocation>
        <location evidence="8">Cytoplasm</location>
    </subcellularLocation>
</comment>
<evidence type="ECO:0000256" key="5">
    <source>
        <dbReference type="ARBA" id="ARBA00023186"/>
    </source>
</evidence>
<comment type="caution">
    <text evidence="12">The sequence shown here is derived from an EMBL/GenBank/DDBJ whole genome shotgun (WGS) entry which is preliminary data.</text>
</comment>
<dbReference type="HAMAP" id="MF_01152">
    <property type="entry name" value="DnaJ"/>
    <property type="match status" value="1"/>
</dbReference>
<dbReference type="GO" id="GO:0031072">
    <property type="term" value="F:heat shock protein binding"/>
    <property type="evidence" value="ECO:0007669"/>
    <property type="project" value="InterPro"/>
</dbReference>
<feature type="binding site" evidence="8">
    <location>
        <position position="200"/>
    </location>
    <ligand>
        <name>Zn(2+)</name>
        <dbReference type="ChEBI" id="CHEBI:29105"/>
        <label>1</label>
    </ligand>
</feature>
<dbReference type="SUPFAM" id="SSF57938">
    <property type="entry name" value="DnaJ/Hsp40 cysteine-rich domain"/>
    <property type="match status" value="1"/>
</dbReference>
<organism evidence="12 13">
    <name type="scientific">Candidatus Liptonbacteria bacterium RIFCSPHIGHO2_12_FULL_60_13</name>
    <dbReference type="NCBI Taxonomy" id="1798648"/>
    <lineage>
        <taxon>Bacteria</taxon>
        <taxon>Candidatus Liptoniibacteriota</taxon>
    </lineage>
</organism>
<accession>A0A1G2CE70</accession>
<dbReference type="NCBIfam" id="NF008035">
    <property type="entry name" value="PRK10767.1"/>
    <property type="match status" value="1"/>
</dbReference>
<feature type="domain" description="CR-type" evidence="11">
    <location>
        <begin position="127"/>
        <end position="209"/>
    </location>
</feature>
<dbReference type="CDD" id="cd06257">
    <property type="entry name" value="DnaJ"/>
    <property type="match status" value="1"/>
</dbReference>
<dbReference type="EMBL" id="MHKY01000008">
    <property type="protein sequence ID" value="OGY99674.1"/>
    <property type="molecule type" value="Genomic_DNA"/>
</dbReference>
<feature type="binding site" evidence="8">
    <location>
        <position position="143"/>
    </location>
    <ligand>
        <name>Zn(2+)</name>
        <dbReference type="ChEBI" id="CHEBI:29105"/>
        <label>1</label>
    </ligand>
</feature>
<dbReference type="InterPro" id="IPR001305">
    <property type="entry name" value="HSP_DnaJ_Cys-rich_dom"/>
</dbReference>
<feature type="zinc finger region" description="CR-type" evidence="9">
    <location>
        <begin position="127"/>
        <end position="209"/>
    </location>
</feature>
<keyword evidence="3 8" id="KW-0863">Zinc-finger</keyword>
<dbReference type="InterPro" id="IPR036869">
    <property type="entry name" value="J_dom_sf"/>
</dbReference>
<comment type="function">
    <text evidence="8">Participates actively in the response to hyperosmotic and heat shock by preventing the aggregation of stress-denatured proteins and by disaggregating proteins, also in an autonomous, DnaK-independent fashion. Unfolded proteins bind initially to DnaJ; upon interaction with the DnaJ-bound protein, DnaK hydrolyzes its bound ATP, resulting in the formation of a stable complex. GrpE releases ADP from DnaK; ATP binding to DnaK triggers the release of the substrate protein, thus completing the reaction cycle. Several rounds of ATP-dependent interactions between DnaJ, DnaK and GrpE are required for fully efficient folding. Also involved, together with DnaK and GrpE, in the DNA replication of plasmids through activation of initiation proteins.</text>
</comment>
<feature type="domain" description="J" evidence="10">
    <location>
        <begin position="4"/>
        <end position="66"/>
    </location>
</feature>
<dbReference type="GO" id="GO:0042026">
    <property type="term" value="P:protein refolding"/>
    <property type="evidence" value="ECO:0007669"/>
    <property type="project" value="TreeGrafter"/>
</dbReference>
<dbReference type="Gene3D" id="2.60.260.20">
    <property type="entry name" value="Urease metallochaperone UreE, N-terminal domain"/>
    <property type="match status" value="2"/>
</dbReference>
<keyword evidence="1 8" id="KW-0479">Metal-binding</keyword>
<dbReference type="GO" id="GO:0005737">
    <property type="term" value="C:cytoplasm"/>
    <property type="evidence" value="ECO:0007669"/>
    <property type="project" value="UniProtKB-SubCell"/>
</dbReference>
<dbReference type="InterPro" id="IPR001623">
    <property type="entry name" value="DnaJ_domain"/>
</dbReference>
<keyword evidence="2 8" id="KW-0677">Repeat</keyword>
<evidence type="ECO:0000256" key="2">
    <source>
        <dbReference type="ARBA" id="ARBA00022737"/>
    </source>
</evidence>
<keyword evidence="8" id="KW-0963">Cytoplasm</keyword>
<evidence type="ECO:0000256" key="7">
    <source>
        <dbReference type="ARBA" id="ARBA00067609"/>
    </source>
</evidence>
<evidence type="ECO:0000313" key="13">
    <source>
        <dbReference type="Proteomes" id="UP000178796"/>
    </source>
</evidence>
<feature type="binding site" evidence="8">
    <location>
        <position position="183"/>
    </location>
    <ligand>
        <name>Zn(2+)</name>
        <dbReference type="ChEBI" id="CHEBI:29105"/>
        <label>2</label>
    </ligand>
</feature>
<evidence type="ECO:0000256" key="4">
    <source>
        <dbReference type="ARBA" id="ARBA00022833"/>
    </source>
</evidence>
<dbReference type="InterPro" id="IPR002939">
    <property type="entry name" value="DnaJ_C"/>
</dbReference>
<dbReference type="PRINTS" id="PR00625">
    <property type="entry name" value="JDOMAIN"/>
</dbReference>
<keyword evidence="5 8" id="KW-0143">Chaperone</keyword>